<name>A0AAV4LTX8_BABCB</name>
<dbReference type="RefSeq" id="XP_067715543.1">
    <property type="nucleotide sequence ID" value="XM_067859442.1"/>
</dbReference>
<dbReference type="GeneID" id="94194955"/>
<evidence type="ECO:0000313" key="1">
    <source>
        <dbReference type="EMBL" id="GIX63474.1"/>
    </source>
</evidence>
<organism evidence="1 2">
    <name type="scientific">Babesia caballi</name>
    <dbReference type="NCBI Taxonomy" id="5871"/>
    <lineage>
        <taxon>Eukaryota</taxon>
        <taxon>Sar</taxon>
        <taxon>Alveolata</taxon>
        <taxon>Apicomplexa</taxon>
        <taxon>Aconoidasida</taxon>
        <taxon>Piroplasmida</taxon>
        <taxon>Babesiidae</taxon>
        <taxon>Babesia</taxon>
    </lineage>
</organism>
<dbReference type="Proteomes" id="UP001497744">
    <property type="component" value="Unassembled WGS sequence"/>
</dbReference>
<proteinExistence type="predicted"/>
<keyword evidence="2" id="KW-1185">Reference proteome</keyword>
<dbReference type="Pfam" id="PF12785">
    <property type="entry name" value="VESA1_N"/>
    <property type="match status" value="1"/>
</dbReference>
<accession>A0AAV4LTX8</accession>
<protein>
    <submittedName>
        <fullName evidence="1">Uncharacterized protein</fullName>
    </submittedName>
</protein>
<evidence type="ECO:0000313" key="2">
    <source>
        <dbReference type="Proteomes" id="UP001497744"/>
    </source>
</evidence>
<dbReference type="InterPro" id="IPR024751">
    <property type="entry name" value="VESA1"/>
</dbReference>
<dbReference type="AlphaFoldDB" id="A0AAV4LTX8"/>
<gene>
    <name evidence="1" type="ORF">BcabD6B2_29090</name>
</gene>
<reference evidence="1 2" key="1">
    <citation type="submission" date="2021-06" db="EMBL/GenBank/DDBJ databases">
        <title>Genome sequence of Babesia caballi.</title>
        <authorList>
            <person name="Yamagishi J."/>
            <person name="Kidaka T."/>
            <person name="Ochi A."/>
        </authorList>
    </citation>
    <scope>NUCLEOTIDE SEQUENCE [LARGE SCALE GENOMIC DNA]</scope>
    <source>
        <strain evidence="1">USDA-D6B2</strain>
    </source>
</reference>
<dbReference type="EMBL" id="BPLF01000002">
    <property type="protein sequence ID" value="GIX63474.1"/>
    <property type="molecule type" value="Genomic_DNA"/>
</dbReference>
<comment type="caution">
    <text evidence="1">The sequence shown here is derived from an EMBL/GenBank/DDBJ whole genome shotgun (WGS) entry which is preliminary data.</text>
</comment>
<sequence>MPANVAKYQVCNAVLNFVVRFLEGLSAIKPSGHDKVSEVIVTLRKCVGTGKVPEGFGELVGKIETNVDAISKKVLNREQGKLKEVFKQLKVIKPTEEGSNVADQTPAVEAFLGKVENELKDDNSGYFKVYCEKLAALIKNDVFKNNAGKDTGALSYSALKNNIDDITGQVTTNLTNEFRRINTTTGNNNLIPNAAVFTAVRDAATAFIAELQTKAYTSYYNNVQNRGVNVQCAKIFLACLPLYYQALTYIYWGCHDNGGRWGNQTLANGAMKSYFDSQGLLPLYVDKSKRGAHIAGSALKGFQAEFTKGMAESFSPFPYASFATKLREKVRENGDNLSSTCPLSALFYGASYYFRCQQITTVNIAVHAPKTIREMLYFLAALQFSSAYENINGHIDTVLKEKLSVADSSDGKPDNKLSADQLKEYLRASCAFSSSVLGLIQGPSASQTDTDPWLYELFCNSAFHFKYPSGAVIFSALSNYTYALQFQLIFLYSMCGNIGLKCGWQECTYGKEINPNGSGNSLQSHICPGFRCQNATGCDHKSSGNCKHNKYTENGGCGQSGSPSPLQAFITGVLPSFGHSTSTTPNHMSDHPQGALCHVPMGFQANNLRSIGNGAVVYLVLKSICGNFSSPLRQLCEKLGCLTKRTPRTLGDMFGFTWHLKGQLAKTLSGLQNAQWLNELIRHTPISYAVENKTETLQSFVGSSRTHSSSHDTHDLKSLSNSGCNKSSQTCGPYLSPLTLSNGATFGKPAPYASTYLSWMVYLTDDLQTGFQELIDEFKNIDCKTSGVEKRPVVHRLVQRLTSLEPMALTPTPVPATQWSIAVVSSPCYTATVSLSAVRVHCSGRGTQVTILKEIVKPSQTNSNPSSPGIHSTNY</sequence>